<evidence type="ECO:0000313" key="3">
    <source>
        <dbReference type="Proteomes" id="UP000662783"/>
    </source>
</evidence>
<dbReference type="Gene3D" id="1.25.40.10">
    <property type="entry name" value="Tetratricopeptide repeat domain"/>
    <property type="match status" value="1"/>
</dbReference>
<protein>
    <recommendedName>
        <fullName evidence="4">Tetratricopeptide repeat protein</fullName>
    </recommendedName>
</protein>
<evidence type="ECO:0008006" key="4">
    <source>
        <dbReference type="Google" id="ProtNLM"/>
    </source>
</evidence>
<dbReference type="KEGG" id="fuv:JR347_04695"/>
<name>A0A975A1F1_9BACT</name>
<dbReference type="AlphaFoldDB" id="A0A975A1F1"/>
<accession>A0A975A1F1</accession>
<evidence type="ECO:0000256" key="1">
    <source>
        <dbReference type="PROSITE-ProRule" id="PRU00339"/>
    </source>
</evidence>
<dbReference type="Proteomes" id="UP000662783">
    <property type="component" value="Chromosome"/>
</dbReference>
<evidence type="ECO:0000313" key="2">
    <source>
        <dbReference type="EMBL" id="QSE98379.1"/>
    </source>
</evidence>
<dbReference type="InterPro" id="IPR011990">
    <property type="entry name" value="TPR-like_helical_dom_sf"/>
</dbReference>
<proteinExistence type="predicted"/>
<keyword evidence="1" id="KW-0802">TPR repeat</keyword>
<dbReference type="InterPro" id="IPR019734">
    <property type="entry name" value="TPR_rpt"/>
</dbReference>
<reference evidence="2" key="1">
    <citation type="submission" date="2021-02" db="EMBL/GenBank/DDBJ databases">
        <title>Fulvivirga sp. S481 isolated from sea water.</title>
        <authorList>
            <person name="Bae S.S."/>
            <person name="Baek K."/>
        </authorList>
    </citation>
    <scope>NUCLEOTIDE SEQUENCE</scope>
    <source>
        <strain evidence="2">S481</strain>
    </source>
</reference>
<gene>
    <name evidence="2" type="ORF">JR347_04695</name>
</gene>
<dbReference type="RefSeq" id="WP_205722893.1">
    <property type="nucleotide sequence ID" value="NZ_CP070608.1"/>
</dbReference>
<sequence>MNFRIPSVFILLFTFLNAYSQDSLVYKSELQYNSDLEKEIIDKYISEGETDFVGLFFALDPEATSQSYKVAKKSIESFLNELSTNKALGKKPEKKIKFIYEEVHDHFFDQYLAENHFADIFENGKYNCVSATALYGIFFEQLNIPYTVKERPTHVYLVAYPAAEQVLVETTDPQFGFVNYSDNSKQELVNQLAKAKLISSSEMRTQTTEELFRKYYLSDEDINLTNLIGIQYMNDAIYRIMNEDVLGAFQQAEKAWLFYPSDKTINFWLASIIQYLVDHEYEDIVSADLLVRLGRAGKLDQDLIISEFSRMINILLVDKNQPEKLDAYYELIETKTNDAKLQIEFAYIYNYERGRILYNQAKYSEGLSFFRKAYEAKPQNQDINNLLINTLAKTLFTSSNEEALVKLEEFKEIYPALLENNYFKSMLANTYLVQFGKYFDLKNEKEGLKYKLLFEEHYDPELSIDHGNLGRAYSITAVYYFRKGYTAKARSILNEGLNMSPHNHELLVRKSMIR</sequence>
<dbReference type="PROSITE" id="PS50005">
    <property type="entry name" value="TPR"/>
    <property type="match status" value="1"/>
</dbReference>
<keyword evidence="3" id="KW-1185">Reference proteome</keyword>
<organism evidence="2 3">
    <name type="scientific">Fulvivirga lutea</name>
    <dbReference type="NCBI Taxonomy" id="2810512"/>
    <lineage>
        <taxon>Bacteria</taxon>
        <taxon>Pseudomonadati</taxon>
        <taxon>Bacteroidota</taxon>
        <taxon>Cytophagia</taxon>
        <taxon>Cytophagales</taxon>
        <taxon>Fulvivirgaceae</taxon>
        <taxon>Fulvivirga</taxon>
    </lineage>
</organism>
<dbReference type="SUPFAM" id="SSF48452">
    <property type="entry name" value="TPR-like"/>
    <property type="match status" value="1"/>
</dbReference>
<feature type="repeat" description="TPR" evidence="1">
    <location>
        <begin position="347"/>
        <end position="380"/>
    </location>
</feature>
<dbReference type="EMBL" id="CP070608">
    <property type="protein sequence ID" value="QSE98379.1"/>
    <property type="molecule type" value="Genomic_DNA"/>
</dbReference>